<dbReference type="InterPro" id="IPR051540">
    <property type="entry name" value="S-2-haloacid_dehalogenase"/>
</dbReference>
<protein>
    <submittedName>
        <fullName evidence="2">Phosphoglycolate phosphatase</fullName>
    </submittedName>
</protein>
<dbReference type="RefSeq" id="WP_021882654.1">
    <property type="nucleotide sequence ID" value="NZ_CATVQH010000003.1"/>
</dbReference>
<dbReference type="InterPro" id="IPR023198">
    <property type="entry name" value="PGP-like_dom2"/>
</dbReference>
<organism evidence="2 3">
    <name type="scientific">Ruminococcus bromii</name>
    <dbReference type="NCBI Taxonomy" id="40518"/>
    <lineage>
        <taxon>Bacteria</taxon>
        <taxon>Bacillati</taxon>
        <taxon>Bacillota</taxon>
        <taxon>Clostridia</taxon>
        <taxon>Eubacteriales</taxon>
        <taxon>Oscillospiraceae</taxon>
        <taxon>Ruminococcus</taxon>
    </lineage>
</organism>
<dbReference type="InterPro" id="IPR036412">
    <property type="entry name" value="HAD-like_sf"/>
</dbReference>
<proteinExistence type="predicted"/>
<dbReference type="SFLD" id="SFLDG01129">
    <property type="entry name" value="C1.5:_HAD__Beta-PGM__Phosphata"/>
    <property type="match status" value="1"/>
</dbReference>
<dbReference type="InterPro" id="IPR023214">
    <property type="entry name" value="HAD_sf"/>
</dbReference>
<dbReference type="Pfam" id="PF00702">
    <property type="entry name" value="Hydrolase"/>
    <property type="match status" value="1"/>
</dbReference>
<dbReference type="Proteomes" id="UP000233425">
    <property type="component" value="Unassembled WGS sequence"/>
</dbReference>
<dbReference type="PANTHER" id="PTHR43316">
    <property type="entry name" value="HYDROLASE, HALOACID DELAHOGENASE-RELATED"/>
    <property type="match status" value="1"/>
</dbReference>
<evidence type="ECO:0000313" key="2">
    <source>
        <dbReference type="EMBL" id="PKD31206.1"/>
    </source>
</evidence>
<accession>A0A2N0UW54</accession>
<keyword evidence="1" id="KW-0378">Hydrolase</keyword>
<evidence type="ECO:0000313" key="3">
    <source>
        <dbReference type="Proteomes" id="UP000233425"/>
    </source>
</evidence>
<reference evidence="2" key="1">
    <citation type="journal article" date="2018" name="Environ. Microbiol.">
        <title>Sporulation capability and amylosome conservation among diverse human colonic and rumen isolates of the keystone starch-degrader Ruminococcus bromii.</title>
        <authorList>
            <person name="Mukhopadhya I."/>
            <person name="Morais S."/>
            <person name="Laverde-Gomez J."/>
            <person name="Sheridan P.O."/>
            <person name="Walker A.W."/>
            <person name="Kelly W."/>
            <person name="Klieve A.V."/>
            <person name="Ouwerkerk D."/>
            <person name="Duncan S.H."/>
            <person name="Louis P."/>
            <person name="Koropatkin N."/>
            <person name="Cockburn D."/>
            <person name="Kibler R."/>
            <person name="Cooper P.J."/>
            <person name="Sandoval C."/>
            <person name="Crost E."/>
            <person name="Juge N."/>
            <person name="Bayer E.A."/>
            <person name="Flint H.J."/>
        </authorList>
    </citation>
    <scope>NUCLEOTIDE SEQUENCE [LARGE SCALE GENOMIC DNA]</scope>
    <source>
        <strain evidence="2">ATCC 27255</strain>
    </source>
</reference>
<name>A0A2N0UW54_9FIRM</name>
<sequence>MLMYKNYLFDLDGTLLPMDMEKFVKLYFSSLCKRCTPVIKIEPDALIKAMWAGTDAMTKNDNSRTNREVFWETAGKVSGADLEKFDDLFTDYYENEFIVPKDATSFTPYAKKSIDFIKKNGGRLIAATNPIFPFVATKRRLEWAGVSPDDFELVTTYENFGCCKPNLKYFEEICKKQDIKPEDSIMIGNDVDEDLCSAKLGFDTYLITDTIVNRDNKDYSDYKNGSFEEFYKDFLKGD</sequence>
<gene>
    <name evidence="2" type="ORF">RBATCC27255_00850</name>
</gene>
<dbReference type="Gene3D" id="3.40.50.1000">
    <property type="entry name" value="HAD superfamily/HAD-like"/>
    <property type="match status" value="1"/>
</dbReference>
<dbReference type="GO" id="GO:0016787">
    <property type="term" value="F:hydrolase activity"/>
    <property type="evidence" value="ECO:0007669"/>
    <property type="project" value="UniProtKB-KW"/>
</dbReference>
<dbReference type="Gene3D" id="1.10.150.240">
    <property type="entry name" value="Putative phosphatase, domain 2"/>
    <property type="match status" value="1"/>
</dbReference>
<dbReference type="PANTHER" id="PTHR43316:SF3">
    <property type="entry name" value="HALOACID DEHALOGENASE, TYPE II (AFU_ORTHOLOGUE AFUA_2G07750)-RELATED"/>
    <property type="match status" value="1"/>
</dbReference>
<comment type="caution">
    <text evidence="2">The sequence shown here is derived from an EMBL/GenBank/DDBJ whole genome shotgun (WGS) entry which is preliminary data.</text>
</comment>
<evidence type="ECO:0000256" key="1">
    <source>
        <dbReference type="ARBA" id="ARBA00022801"/>
    </source>
</evidence>
<dbReference type="SFLD" id="SFLDS00003">
    <property type="entry name" value="Haloacid_Dehalogenase"/>
    <property type="match status" value="1"/>
</dbReference>
<dbReference type="AlphaFoldDB" id="A0A2N0UW54"/>
<keyword evidence="3" id="KW-1185">Reference proteome</keyword>
<dbReference type="GeneID" id="93767799"/>
<dbReference type="SUPFAM" id="SSF56784">
    <property type="entry name" value="HAD-like"/>
    <property type="match status" value="1"/>
</dbReference>
<dbReference type="EMBL" id="NNSR01000041">
    <property type="protein sequence ID" value="PKD31206.1"/>
    <property type="molecule type" value="Genomic_DNA"/>
</dbReference>